<keyword evidence="2" id="KW-1185">Reference proteome</keyword>
<protein>
    <submittedName>
        <fullName evidence="1">PqqD family protein</fullName>
    </submittedName>
</protein>
<accession>A0A6G8FIA0</accession>
<dbReference type="EMBL" id="CP049934">
    <property type="protein sequence ID" value="QIM16023.1"/>
    <property type="molecule type" value="Genomic_DNA"/>
</dbReference>
<dbReference type="Proteomes" id="UP000501387">
    <property type="component" value="Chromosome"/>
</dbReference>
<proteinExistence type="predicted"/>
<reference evidence="1 2" key="1">
    <citation type="submission" date="2020-03" db="EMBL/GenBank/DDBJ databases">
        <title>Leucobacter sp. nov., isolated from beetles.</title>
        <authorList>
            <person name="Hyun D.-W."/>
            <person name="Bae J.-W."/>
        </authorList>
    </citation>
    <scope>NUCLEOTIDE SEQUENCE [LARGE SCALE GENOMIC DNA]</scope>
    <source>
        <strain evidence="1 2">HDW9B</strain>
    </source>
</reference>
<dbReference type="Pfam" id="PF05402">
    <property type="entry name" value="PqqD"/>
    <property type="match status" value="1"/>
</dbReference>
<dbReference type="Gene3D" id="1.10.10.1150">
    <property type="entry name" value="Coenzyme PQQ synthesis protein D (PqqD)"/>
    <property type="match status" value="1"/>
</dbReference>
<dbReference type="AlphaFoldDB" id="A0A6G8FIA0"/>
<sequence length="78" mass="8605">MSIAPTEYGAILLDKKTGTYWNLTETGLQLITMLRQGMSVSEVAIALGQEYEAPVELIEQDLLALLKELEKAGLTHEL</sequence>
<dbReference type="InterPro" id="IPR008792">
    <property type="entry name" value="PQQD"/>
</dbReference>
<evidence type="ECO:0000313" key="2">
    <source>
        <dbReference type="Proteomes" id="UP000501387"/>
    </source>
</evidence>
<dbReference type="RefSeq" id="WP_166322634.1">
    <property type="nucleotide sequence ID" value="NZ_CP049934.1"/>
</dbReference>
<evidence type="ECO:0000313" key="1">
    <source>
        <dbReference type="EMBL" id="QIM16023.1"/>
    </source>
</evidence>
<gene>
    <name evidence="1" type="ORF">G7067_05695</name>
</gene>
<dbReference type="InterPro" id="IPR041881">
    <property type="entry name" value="PqqD_sf"/>
</dbReference>
<dbReference type="KEGG" id="lins:G7067_05695"/>
<organism evidence="1 2">
    <name type="scientific">Leucobacter insecticola</name>
    <dbReference type="NCBI Taxonomy" id="2714934"/>
    <lineage>
        <taxon>Bacteria</taxon>
        <taxon>Bacillati</taxon>
        <taxon>Actinomycetota</taxon>
        <taxon>Actinomycetes</taxon>
        <taxon>Micrococcales</taxon>
        <taxon>Microbacteriaceae</taxon>
        <taxon>Leucobacter</taxon>
    </lineage>
</organism>
<name>A0A6G8FIA0_9MICO</name>